<dbReference type="CDD" id="cd00761">
    <property type="entry name" value="Glyco_tranf_GTA_type"/>
    <property type="match status" value="1"/>
</dbReference>
<sequence>MRRQHTTPDAYGTDLLERHWRDLSAVAPTGPAAAALHTRSAAARTLLAYAAARRPADELVAAAREGRLFPDADAWALGELARVVALQDLYPGDRADGLALFDSLLRTFGPSGVAPAHQGLHAQIAFAAGDPVRVAKLLADYPEVPGPIREALVVDLATKDEWPGRFTALFPAPGLALDASSEEATSFDRIRSRPASRHGSAHRITTIVTTYRPGPELITAVRSLVAQSWTNHEILVVDDGSGPAHEPVLARAAALDPRVRIVRLGSNGGTYRARNAGLDLASGEFVTFQDSDDWSHPLRLQRQVAPLLTEPALVATTSAAIRVTEDLVVTRPGFGEFRSYNLSSLMIRRETVLERLGYLDPVRKGADAEYVERARAVFGRPAVRHLGSEPLALVRLTAGSLSSADIGPGWMHPARHAYLSAFQAWHARVAAAQETAVRPRAPRQRPFAAPRALAGEAGQRRTTYDVILAGDWNTHGDTSWPVAERVRALTEPGRAVAILHLDTLANVAGRPAKLDPALQQMINARVVDQVVLADEVHARLILVHGPAVLGFAPGTASAIRGSRVVIEADPAWTPAAAHCAAEARRLFGVEPHWAPTDPACRDQLAAGPFGSRLTATDLPGSVNLRRWRLHRSGPRADRPVIGRICTGGAGEWHRLRTALPVSTRRAGAPESGRAGLDVRVLDLNRPPQAVPHGWLVYQRPDVDTRGFLHQLDFYVHLPADERAAPVSPEVLIAMAAGCIPVLPHHHAPAFGPAAVYATPEDVAATVERLHRDPAALLAQSERGLAFAQTRHPHTRYAAAVTTLLEQPPPTPSTGDLVELPDNGAPQLSEIAAGGGGGE</sequence>
<dbReference type="Pfam" id="PF00535">
    <property type="entry name" value="Glycos_transf_2"/>
    <property type="match status" value="1"/>
</dbReference>
<dbReference type="InterPro" id="IPR029044">
    <property type="entry name" value="Nucleotide-diphossugar_trans"/>
</dbReference>
<feature type="region of interest" description="Disordered" evidence="4">
    <location>
        <begin position="804"/>
        <end position="838"/>
    </location>
</feature>
<dbReference type="Proteomes" id="UP001241758">
    <property type="component" value="Unassembled WGS sequence"/>
</dbReference>
<keyword evidence="2 6" id="KW-0328">Glycosyltransferase</keyword>
<dbReference type="SUPFAM" id="SSF53448">
    <property type="entry name" value="Nucleotide-diphospho-sugar transferases"/>
    <property type="match status" value="1"/>
</dbReference>
<dbReference type="GO" id="GO:0016757">
    <property type="term" value="F:glycosyltransferase activity"/>
    <property type="evidence" value="ECO:0007669"/>
    <property type="project" value="UniProtKB-KW"/>
</dbReference>
<feature type="domain" description="Glycosyltransferase 2-like" evidence="5">
    <location>
        <begin position="207"/>
        <end position="320"/>
    </location>
</feature>
<evidence type="ECO:0000256" key="3">
    <source>
        <dbReference type="ARBA" id="ARBA00022679"/>
    </source>
</evidence>
<evidence type="ECO:0000256" key="4">
    <source>
        <dbReference type="SAM" id="MobiDB-lite"/>
    </source>
</evidence>
<keyword evidence="3 6" id="KW-0808">Transferase</keyword>
<evidence type="ECO:0000313" key="6">
    <source>
        <dbReference type="EMBL" id="MDI6097649.1"/>
    </source>
</evidence>
<dbReference type="EMBL" id="JASCTH010000002">
    <property type="protein sequence ID" value="MDI6097649.1"/>
    <property type="molecule type" value="Genomic_DNA"/>
</dbReference>
<gene>
    <name evidence="6" type="ORF">QLQ12_03410</name>
</gene>
<accession>A0ABT6WD31</accession>
<organism evidence="6 7">
    <name type="scientific">Actinoplanes sandaracinus</name>
    <dbReference type="NCBI Taxonomy" id="3045177"/>
    <lineage>
        <taxon>Bacteria</taxon>
        <taxon>Bacillati</taxon>
        <taxon>Actinomycetota</taxon>
        <taxon>Actinomycetes</taxon>
        <taxon>Micromonosporales</taxon>
        <taxon>Micromonosporaceae</taxon>
        <taxon>Actinoplanes</taxon>
    </lineage>
</organism>
<name>A0ABT6WD31_9ACTN</name>
<proteinExistence type="inferred from homology"/>
<dbReference type="RefSeq" id="WP_282757043.1">
    <property type="nucleotide sequence ID" value="NZ_JASCTH010000002.1"/>
</dbReference>
<protein>
    <submittedName>
        <fullName evidence="6">Glycosyltransferase family A protein</fullName>
        <ecNumber evidence="6">2.4.-.-</ecNumber>
    </submittedName>
</protein>
<evidence type="ECO:0000256" key="1">
    <source>
        <dbReference type="ARBA" id="ARBA00006739"/>
    </source>
</evidence>
<comment type="caution">
    <text evidence="6">The sequence shown here is derived from an EMBL/GenBank/DDBJ whole genome shotgun (WGS) entry which is preliminary data.</text>
</comment>
<dbReference type="PANTHER" id="PTHR43685">
    <property type="entry name" value="GLYCOSYLTRANSFERASE"/>
    <property type="match status" value="1"/>
</dbReference>
<evidence type="ECO:0000313" key="7">
    <source>
        <dbReference type="Proteomes" id="UP001241758"/>
    </source>
</evidence>
<dbReference type="InterPro" id="IPR050834">
    <property type="entry name" value="Glycosyltransf_2"/>
</dbReference>
<dbReference type="EC" id="2.4.-.-" evidence="6"/>
<comment type="similarity">
    <text evidence="1">Belongs to the glycosyltransferase 2 family.</text>
</comment>
<keyword evidence="7" id="KW-1185">Reference proteome</keyword>
<dbReference type="Gene3D" id="3.90.550.10">
    <property type="entry name" value="Spore Coat Polysaccharide Biosynthesis Protein SpsA, Chain A"/>
    <property type="match status" value="1"/>
</dbReference>
<dbReference type="PANTHER" id="PTHR43685:SF5">
    <property type="entry name" value="GLYCOSYLTRANSFERASE EPSE-RELATED"/>
    <property type="match status" value="1"/>
</dbReference>
<dbReference type="InterPro" id="IPR001173">
    <property type="entry name" value="Glyco_trans_2-like"/>
</dbReference>
<evidence type="ECO:0000259" key="5">
    <source>
        <dbReference type="Pfam" id="PF00535"/>
    </source>
</evidence>
<reference evidence="6 7" key="1">
    <citation type="submission" date="2023-05" db="EMBL/GenBank/DDBJ databases">
        <title>Actinoplanes sp. NEAU-A12 genome sequencing.</title>
        <authorList>
            <person name="Wang Z.-S."/>
        </authorList>
    </citation>
    <scope>NUCLEOTIDE SEQUENCE [LARGE SCALE GENOMIC DNA]</scope>
    <source>
        <strain evidence="6 7">NEAU-A12</strain>
    </source>
</reference>
<evidence type="ECO:0000256" key="2">
    <source>
        <dbReference type="ARBA" id="ARBA00022676"/>
    </source>
</evidence>